<accession>A0A917TMH6</accession>
<protein>
    <submittedName>
        <fullName evidence="1">Uncharacterized protein</fullName>
    </submittedName>
</protein>
<comment type="caution">
    <text evidence="1">The sequence shown here is derived from an EMBL/GenBank/DDBJ whole genome shotgun (WGS) entry which is preliminary data.</text>
</comment>
<name>A0A917TMH6_9ACTN</name>
<sequence>MANAFTYTYSETRTRTEAVHDQFAMFLLYSGLPSYKHDNILKGIDNHWLDAVGVYLVDGGKRILEAEVKVDWKLHTDLVVISPTVRGNLPGWTEGAAPEIKAIGHRFGLRAQELGLVPRYWVRFTTQIHADPALYRQRSADVGVTAGGAVPPWRSEPTTRSYRIEDLQEIGIDLREAQ</sequence>
<keyword evidence="2" id="KW-1185">Reference proteome</keyword>
<evidence type="ECO:0000313" key="1">
    <source>
        <dbReference type="EMBL" id="GGM28982.1"/>
    </source>
</evidence>
<evidence type="ECO:0000313" key="2">
    <source>
        <dbReference type="Proteomes" id="UP000642070"/>
    </source>
</evidence>
<dbReference type="EMBL" id="BMPI01000014">
    <property type="protein sequence ID" value="GGM28982.1"/>
    <property type="molecule type" value="Genomic_DNA"/>
</dbReference>
<reference evidence="1" key="2">
    <citation type="submission" date="2020-09" db="EMBL/GenBank/DDBJ databases">
        <authorList>
            <person name="Sun Q."/>
            <person name="Ohkuma M."/>
        </authorList>
    </citation>
    <scope>NUCLEOTIDE SEQUENCE</scope>
    <source>
        <strain evidence="1">JCM 19831</strain>
    </source>
</reference>
<organism evidence="1 2">
    <name type="scientific">Dactylosporangium sucinum</name>
    <dbReference type="NCBI Taxonomy" id="1424081"/>
    <lineage>
        <taxon>Bacteria</taxon>
        <taxon>Bacillati</taxon>
        <taxon>Actinomycetota</taxon>
        <taxon>Actinomycetes</taxon>
        <taxon>Micromonosporales</taxon>
        <taxon>Micromonosporaceae</taxon>
        <taxon>Dactylosporangium</taxon>
    </lineage>
</organism>
<reference evidence="1" key="1">
    <citation type="journal article" date="2014" name="Int. J. Syst. Evol. Microbiol.">
        <title>Complete genome sequence of Corynebacterium casei LMG S-19264T (=DSM 44701T), isolated from a smear-ripened cheese.</title>
        <authorList>
            <consortium name="US DOE Joint Genome Institute (JGI-PGF)"/>
            <person name="Walter F."/>
            <person name="Albersmeier A."/>
            <person name="Kalinowski J."/>
            <person name="Ruckert C."/>
        </authorList>
    </citation>
    <scope>NUCLEOTIDE SEQUENCE</scope>
    <source>
        <strain evidence="1">JCM 19831</strain>
    </source>
</reference>
<dbReference type="Proteomes" id="UP000642070">
    <property type="component" value="Unassembled WGS sequence"/>
</dbReference>
<gene>
    <name evidence="1" type="ORF">GCM10007977_032820</name>
</gene>
<dbReference type="RefSeq" id="WP_190250698.1">
    <property type="nucleotide sequence ID" value="NZ_BMPI01000014.1"/>
</dbReference>
<proteinExistence type="predicted"/>
<dbReference type="AlphaFoldDB" id="A0A917TMH6"/>